<feature type="domain" description="DNA repair metallo-beta-lactamase" evidence="22">
    <location>
        <begin position="323"/>
        <end position="434"/>
    </location>
</feature>
<accession>A0A8J5LJS6</accession>
<keyword evidence="24" id="KW-1185">Reference proteome</keyword>
<dbReference type="Pfam" id="PF07522">
    <property type="entry name" value="DRMBL"/>
    <property type="match status" value="1"/>
</dbReference>
<dbReference type="InterPro" id="IPR011084">
    <property type="entry name" value="DRMBL"/>
</dbReference>
<dbReference type="FunFam" id="3.40.50.12650:FF:000003">
    <property type="entry name" value="DNA cross-link repair 1B"/>
    <property type="match status" value="1"/>
</dbReference>
<dbReference type="GO" id="GO:0006303">
    <property type="term" value="P:double-strand break repair via nonhomologous end joining"/>
    <property type="evidence" value="ECO:0007669"/>
    <property type="project" value="TreeGrafter"/>
</dbReference>
<evidence type="ECO:0000256" key="18">
    <source>
        <dbReference type="ARBA" id="ARBA00041693"/>
    </source>
</evidence>
<keyword evidence="14" id="KW-0234">DNA repair</keyword>
<feature type="compositionally biased region" description="Basic residues" evidence="21">
    <location>
        <begin position="1"/>
        <end position="14"/>
    </location>
</feature>
<dbReference type="GO" id="GO:0000781">
    <property type="term" value="C:chromosome, telomeric region"/>
    <property type="evidence" value="ECO:0007669"/>
    <property type="project" value="UniProtKB-SubCell"/>
</dbReference>
<evidence type="ECO:0000256" key="19">
    <source>
        <dbReference type="ARBA" id="ARBA00042677"/>
    </source>
</evidence>
<evidence type="ECO:0000256" key="5">
    <source>
        <dbReference type="ARBA" id="ARBA00012865"/>
    </source>
</evidence>
<dbReference type="PANTHER" id="PTHR23240">
    <property type="entry name" value="DNA CROSS-LINK REPAIR PROTEIN PSO2/SNM1-RELATED"/>
    <property type="match status" value="1"/>
</dbReference>
<dbReference type="PANTHER" id="PTHR23240:SF8">
    <property type="entry name" value="PROTEIN ARTEMIS"/>
    <property type="match status" value="1"/>
</dbReference>
<evidence type="ECO:0000256" key="4">
    <source>
        <dbReference type="ARBA" id="ARBA00010304"/>
    </source>
</evidence>
<keyword evidence="12" id="KW-0779">Telomere</keyword>
<evidence type="ECO:0000313" key="24">
    <source>
        <dbReference type="Proteomes" id="UP000734854"/>
    </source>
</evidence>
<evidence type="ECO:0000256" key="14">
    <source>
        <dbReference type="ARBA" id="ARBA00023204"/>
    </source>
</evidence>
<evidence type="ECO:0000256" key="3">
    <source>
        <dbReference type="ARBA" id="ARBA00004574"/>
    </source>
</evidence>
<feature type="region of interest" description="Disordered" evidence="21">
    <location>
        <begin position="1"/>
        <end position="32"/>
    </location>
</feature>
<reference evidence="23 24" key="1">
    <citation type="submission" date="2020-08" db="EMBL/GenBank/DDBJ databases">
        <title>Plant Genome Project.</title>
        <authorList>
            <person name="Zhang R.-G."/>
        </authorList>
    </citation>
    <scope>NUCLEOTIDE SEQUENCE [LARGE SCALE GENOMIC DNA]</scope>
    <source>
        <tissue evidence="23">Rhizome</tissue>
    </source>
</reference>
<evidence type="ECO:0000256" key="11">
    <source>
        <dbReference type="ARBA" id="ARBA00022839"/>
    </source>
</evidence>
<evidence type="ECO:0000256" key="16">
    <source>
        <dbReference type="ARBA" id="ARBA00039555"/>
    </source>
</evidence>
<evidence type="ECO:0000256" key="20">
    <source>
        <dbReference type="ARBA" id="ARBA00042738"/>
    </source>
</evidence>
<dbReference type="Gene3D" id="3.40.50.12650">
    <property type="match status" value="1"/>
</dbReference>
<keyword evidence="9" id="KW-0227">DNA damage</keyword>
<evidence type="ECO:0000256" key="21">
    <source>
        <dbReference type="SAM" id="MobiDB-lite"/>
    </source>
</evidence>
<evidence type="ECO:0000256" key="7">
    <source>
        <dbReference type="ARBA" id="ARBA00022722"/>
    </source>
</evidence>
<evidence type="ECO:0000256" key="13">
    <source>
        <dbReference type="ARBA" id="ARBA00023172"/>
    </source>
</evidence>
<dbReference type="GO" id="GO:0006310">
    <property type="term" value="P:DNA recombination"/>
    <property type="evidence" value="ECO:0007669"/>
    <property type="project" value="UniProtKB-KW"/>
</dbReference>
<evidence type="ECO:0000256" key="6">
    <source>
        <dbReference type="ARBA" id="ARBA00022454"/>
    </source>
</evidence>
<dbReference type="GO" id="GO:0035312">
    <property type="term" value="F:5'-3' DNA exonuclease activity"/>
    <property type="evidence" value="ECO:0007669"/>
    <property type="project" value="TreeGrafter"/>
</dbReference>
<evidence type="ECO:0000256" key="9">
    <source>
        <dbReference type="ARBA" id="ARBA00022763"/>
    </source>
</evidence>
<comment type="caution">
    <text evidence="23">The sequence shown here is derived from an EMBL/GenBank/DDBJ whole genome shotgun (WGS) entry which is preliminary data.</text>
</comment>
<evidence type="ECO:0000256" key="2">
    <source>
        <dbReference type="ARBA" id="ARBA00004123"/>
    </source>
</evidence>
<organism evidence="23 24">
    <name type="scientific">Zingiber officinale</name>
    <name type="common">Ginger</name>
    <name type="synonym">Amomum zingiber</name>
    <dbReference type="NCBI Taxonomy" id="94328"/>
    <lineage>
        <taxon>Eukaryota</taxon>
        <taxon>Viridiplantae</taxon>
        <taxon>Streptophyta</taxon>
        <taxon>Embryophyta</taxon>
        <taxon>Tracheophyta</taxon>
        <taxon>Spermatophyta</taxon>
        <taxon>Magnoliopsida</taxon>
        <taxon>Liliopsida</taxon>
        <taxon>Zingiberales</taxon>
        <taxon>Zingiberaceae</taxon>
        <taxon>Zingiber</taxon>
    </lineage>
</organism>
<dbReference type="GO" id="GO:0008800">
    <property type="term" value="F:beta-lactamase activity"/>
    <property type="evidence" value="ECO:0007669"/>
    <property type="project" value="UniProtKB-EC"/>
</dbReference>
<evidence type="ECO:0000256" key="17">
    <source>
        <dbReference type="ARBA" id="ARBA00039759"/>
    </source>
</evidence>
<name>A0A8J5LJS6_ZINOF</name>
<dbReference type="GO" id="GO:0036297">
    <property type="term" value="P:interstrand cross-link repair"/>
    <property type="evidence" value="ECO:0007669"/>
    <property type="project" value="TreeGrafter"/>
</dbReference>
<keyword evidence="11" id="KW-0269">Exonuclease</keyword>
<evidence type="ECO:0000313" key="23">
    <source>
        <dbReference type="EMBL" id="KAG6515028.1"/>
    </source>
</evidence>
<protein>
    <recommendedName>
        <fullName evidence="16">5' exonuclease Apollo</fullName>
        <ecNumber evidence="5">3.5.2.6</ecNumber>
    </recommendedName>
    <alternativeName>
        <fullName evidence="18">DNA cross-link repair 1B protein</fullName>
    </alternativeName>
    <alternativeName>
        <fullName evidence="19">DNA cross-link repair 1C protein</fullName>
    </alternativeName>
    <alternativeName>
        <fullName evidence="17">Protein artemis</fullName>
    </alternativeName>
    <alternativeName>
        <fullName evidence="20">SNM1 homolog B</fullName>
    </alternativeName>
</protein>
<keyword evidence="15" id="KW-0539">Nucleus</keyword>
<evidence type="ECO:0000256" key="10">
    <source>
        <dbReference type="ARBA" id="ARBA00022801"/>
    </source>
</evidence>
<evidence type="ECO:0000256" key="8">
    <source>
        <dbReference type="ARBA" id="ARBA00022759"/>
    </source>
</evidence>
<dbReference type="SUPFAM" id="SSF56281">
    <property type="entry name" value="Metallo-hydrolase/oxidoreductase"/>
    <property type="match status" value="1"/>
</dbReference>
<comment type="subcellular location">
    <subcellularLocation>
        <location evidence="3">Chromosome</location>
        <location evidence="3">Telomere</location>
    </subcellularLocation>
    <subcellularLocation>
        <location evidence="2">Nucleus</location>
    </subcellularLocation>
</comment>
<dbReference type="InterPro" id="IPR036866">
    <property type="entry name" value="RibonucZ/Hydroxyglut_hydro"/>
</dbReference>
<dbReference type="GO" id="GO:0003684">
    <property type="term" value="F:damaged DNA binding"/>
    <property type="evidence" value="ECO:0007669"/>
    <property type="project" value="TreeGrafter"/>
</dbReference>
<sequence length="524" mass="58692">MPNHPSRRGAKAKRFNGPNPSKSPSTESELISRNRREVALALRPKFETGHLHGRDGSSSLIRASEMEKGIVSIDRWNEGSQAYFLTHLHDDHTAGLSASWRRGPLFCSPITASLLPFRFRGFDVSLLRVIEVGATRALDLVSPTSGAPVRVLVTPIDAHHCPGTLSLVPQLITSQLQFTMELGGKDGRTACVNNVCDLLGALMYLFHGTFGWVLYTGDFRWELSSERSQLAKRMLLDVLQGNAIDVLYMDNTYCNPSFSFPPREVATKQVIDIIVTHPDHDIVIGIDNLGKEELLVNISKALNIKIRVWPERLRTMHLLGYKDVFTTNTSLTRVRAIPRYSFTFETIDGLNQLHPTIGIMPSGLPWLLDASKNTTLYASPLKSHQSEASPDLLQDMPHARKLKHNAYCVPYSEHSCFSEIAEFIKVLQPSNISGIVSSTYIYINPRYYFSHVDRYLSDKSCESSKSEVNQMGSSSGCQPSLKVRKEWKIKYVSPRPSVLVRRVSRLPRARRGAKIQESDSRSGS</sequence>
<dbReference type="AlphaFoldDB" id="A0A8J5LJS6"/>
<evidence type="ECO:0000256" key="12">
    <source>
        <dbReference type="ARBA" id="ARBA00022895"/>
    </source>
</evidence>
<keyword evidence="8" id="KW-0255">Endonuclease</keyword>
<dbReference type="EC" id="3.5.2.6" evidence="5"/>
<dbReference type="GO" id="GO:0005634">
    <property type="term" value="C:nucleus"/>
    <property type="evidence" value="ECO:0007669"/>
    <property type="project" value="UniProtKB-SubCell"/>
</dbReference>
<dbReference type="Gene3D" id="3.60.15.10">
    <property type="entry name" value="Ribonuclease Z/Hydroxyacylglutathione hydrolase-like"/>
    <property type="match status" value="1"/>
</dbReference>
<comment type="similarity">
    <text evidence="4">Belongs to the DNA repair metallo-beta-lactamase (DRMBL) family.</text>
</comment>
<keyword evidence="6" id="KW-0158">Chromosome</keyword>
<keyword evidence="10" id="KW-0378">Hydrolase</keyword>
<proteinExistence type="inferred from homology"/>
<evidence type="ECO:0000259" key="22">
    <source>
        <dbReference type="Pfam" id="PF07522"/>
    </source>
</evidence>
<keyword evidence="7" id="KW-0540">Nuclease</keyword>
<comment type="catalytic activity">
    <reaction evidence="1">
        <text>a beta-lactam + H2O = a substituted beta-amino acid</text>
        <dbReference type="Rhea" id="RHEA:20401"/>
        <dbReference type="ChEBI" id="CHEBI:15377"/>
        <dbReference type="ChEBI" id="CHEBI:35627"/>
        <dbReference type="ChEBI" id="CHEBI:140347"/>
        <dbReference type="EC" id="3.5.2.6"/>
    </reaction>
</comment>
<evidence type="ECO:0000256" key="15">
    <source>
        <dbReference type="ARBA" id="ARBA00023242"/>
    </source>
</evidence>
<evidence type="ECO:0000256" key="1">
    <source>
        <dbReference type="ARBA" id="ARBA00001526"/>
    </source>
</evidence>
<dbReference type="EMBL" id="JACMSC010000007">
    <property type="protein sequence ID" value="KAG6515028.1"/>
    <property type="molecule type" value="Genomic_DNA"/>
</dbReference>
<dbReference type="GO" id="GO:0004519">
    <property type="term" value="F:endonuclease activity"/>
    <property type="evidence" value="ECO:0007669"/>
    <property type="project" value="UniProtKB-KW"/>
</dbReference>
<dbReference type="Proteomes" id="UP000734854">
    <property type="component" value="Unassembled WGS sequence"/>
</dbReference>
<keyword evidence="13" id="KW-0233">DNA recombination</keyword>
<gene>
    <name evidence="23" type="ORF">ZIOFF_025406</name>
</gene>
<feature type="compositionally biased region" description="Polar residues" evidence="21">
    <location>
        <begin position="18"/>
        <end position="29"/>
    </location>
</feature>